<sequence length="248" mass="28069">MPLSDVWRRVVQRRDDFDFQLLKSASAMELSAYHRPSSRKTAGRQAPRTHIPRYYSQHEDLRIQSAVRSDSLNNARHTLTLTRVHPPSDVRERRLVGRTEISVRKQLTMPTNCSDHSSTGSLSTSPFRTNSTYDESVPLLLRLYALQTDGADELKLVESVDSADMSELTIVFGYLEASTTRKLSATATSRVPPDFAPEGAFDARDAVLDKSLNHCHLFRQQSNFVEGILLKCIESKRKYMREPFLPGG</sequence>
<dbReference type="Proteomes" id="UP000887566">
    <property type="component" value="Unplaced"/>
</dbReference>
<proteinExistence type="predicted"/>
<protein>
    <submittedName>
        <fullName evidence="2">Uncharacterized protein</fullName>
    </submittedName>
</protein>
<dbReference type="AlphaFoldDB" id="A0A914WQ33"/>
<evidence type="ECO:0000313" key="2">
    <source>
        <dbReference type="WBParaSite" id="PSAMB.scaffold4994size12938.g25672.t1"/>
    </source>
</evidence>
<accession>A0A914WQ33</accession>
<evidence type="ECO:0000313" key="1">
    <source>
        <dbReference type="Proteomes" id="UP000887566"/>
    </source>
</evidence>
<reference evidence="2" key="1">
    <citation type="submission" date="2022-11" db="UniProtKB">
        <authorList>
            <consortium name="WormBaseParasite"/>
        </authorList>
    </citation>
    <scope>IDENTIFICATION</scope>
</reference>
<name>A0A914WQ33_9BILA</name>
<dbReference type="WBParaSite" id="PSAMB.scaffold4994size12938.g25672.t1">
    <property type="protein sequence ID" value="PSAMB.scaffold4994size12938.g25672.t1"/>
    <property type="gene ID" value="PSAMB.scaffold4994size12938.g25672"/>
</dbReference>
<organism evidence="1 2">
    <name type="scientific">Plectus sambesii</name>
    <dbReference type="NCBI Taxonomy" id="2011161"/>
    <lineage>
        <taxon>Eukaryota</taxon>
        <taxon>Metazoa</taxon>
        <taxon>Ecdysozoa</taxon>
        <taxon>Nematoda</taxon>
        <taxon>Chromadorea</taxon>
        <taxon>Plectida</taxon>
        <taxon>Plectina</taxon>
        <taxon>Plectoidea</taxon>
        <taxon>Plectidae</taxon>
        <taxon>Plectus</taxon>
    </lineage>
</organism>
<keyword evidence="1" id="KW-1185">Reference proteome</keyword>